<proteinExistence type="inferred from homology"/>
<evidence type="ECO:0000259" key="8">
    <source>
        <dbReference type="PROSITE" id="PS50111"/>
    </source>
</evidence>
<dbReference type="AlphaFoldDB" id="A0A175R5D2"/>
<dbReference type="PATRIC" id="fig|401562.3.peg.4404"/>
<gene>
    <name evidence="10" type="ORF">NS226_19910</name>
</gene>
<evidence type="ECO:0000259" key="9">
    <source>
        <dbReference type="PROSITE" id="PS50885"/>
    </source>
</evidence>
<evidence type="ECO:0000256" key="2">
    <source>
        <dbReference type="ARBA" id="ARBA00022500"/>
    </source>
</evidence>
<dbReference type="FunFam" id="1.10.287.950:FF:000001">
    <property type="entry name" value="Methyl-accepting chemotaxis sensory transducer"/>
    <property type="match status" value="1"/>
</dbReference>
<keyword evidence="7" id="KW-0812">Transmembrane</keyword>
<evidence type="ECO:0000256" key="3">
    <source>
        <dbReference type="ARBA" id="ARBA00029447"/>
    </source>
</evidence>
<keyword evidence="7" id="KW-1133">Transmembrane helix</keyword>
<dbReference type="GO" id="GO:0005886">
    <property type="term" value="C:plasma membrane"/>
    <property type="evidence" value="ECO:0007669"/>
    <property type="project" value="TreeGrafter"/>
</dbReference>
<dbReference type="EMBL" id="LDPZ01000060">
    <property type="protein sequence ID" value="KTQ85382.1"/>
    <property type="molecule type" value="Genomic_DNA"/>
</dbReference>
<dbReference type="SUPFAM" id="SSF58104">
    <property type="entry name" value="Methyl-accepting chemotaxis protein (MCP) signaling domain"/>
    <property type="match status" value="1"/>
</dbReference>
<comment type="subcellular location">
    <subcellularLocation>
        <location evidence="1">Membrane</location>
    </subcellularLocation>
</comment>
<dbReference type="PROSITE" id="PS50885">
    <property type="entry name" value="HAMP"/>
    <property type="match status" value="1"/>
</dbReference>
<evidence type="ECO:0000256" key="1">
    <source>
        <dbReference type="ARBA" id="ARBA00004370"/>
    </source>
</evidence>
<comment type="similarity">
    <text evidence="3">Belongs to the methyl-accepting chemotaxis (MCP) protein family.</text>
</comment>
<protein>
    <recommendedName>
        <fullName evidence="12">Chemotaxis protein</fullName>
    </recommendedName>
</protein>
<comment type="caution">
    <text evidence="10">The sequence shown here is derived from an EMBL/GenBank/DDBJ whole genome shotgun (WGS) entry which is preliminary data.</text>
</comment>
<dbReference type="PANTHER" id="PTHR43531:SF11">
    <property type="entry name" value="METHYL-ACCEPTING CHEMOTAXIS PROTEIN 3"/>
    <property type="match status" value="1"/>
</dbReference>
<feature type="domain" description="HAMP" evidence="9">
    <location>
        <begin position="216"/>
        <end position="268"/>
    </location>
</feature>
<keyword evidence="4" id="KW-0807">Transducer</keyword>
<keyword evidence="2" id="KW-0145">Chemotaxis</keyword>
<dbReference type="PROSITE" id="PS50111">
    <property type="entry name" value="CHEMOTAXIS_TRANSDUC_2"/>
    <property type="match status" value="1"/>
</dbReference>
<dbReference type="GO" id="GO:0007165">
    <property type="term" value="P:signal transduction"/>
    <property type="evidence" value="ECO:0007669"/>
    <property type="project" value="UniProtKB-KW"/>
</dbReference>
<dbReference type="Pfam" id="PF00672">
    <property type="entry name" value="HAMP"/>
    <property type="match status" value="1"/>
</dbReference>
<feature type="compositionally biased region" description="Low complexity" evidence="6">
    <location>
        <begin position="599"/>
        <end position="616"/>
    </location>
</feature>
<evidence type="ECO:0000256" key="6">
    <source>
        <dbReference type="SAM" id="MobiDB-lite"/>
    </source>
</evidence>
<evidence type="ECO:0000256" key="4">
    <source>
        <dbReference type="PROSITE-ProRule" id="PRU00284"/>
    </source>
</evidence>
<name>A0A175R5D2_9HYPH</name>
<evidence type="ECO:0008006" key="12">
    <source>
        <dbReference type="Google" id="ProtNLM"/>
    </source>
</evidence>
<feature type="coiled-coil region" evidence="5">
    <location>
        <begin position="164"/>
        <end position="191"/>
    </location>
</feature>
<dbReference type="InterPro" id="IPR051310">
    <property type="entry name" value="MCP_chemotaxis"/>
</dbReference>
<dbReference type="SMART" id="SM00304">
    <property type="entry name" value="HAMP"/>
    <property type="match status" value="1"/>
</dbReference>
<evidence type="ECO:0000256" key="7">
    <source>
        <dbReference type="SAM" id="Phobius"/>
    </source>
</evidence>
<accession>A0A175R5D2</accession>
<reference evidence="10 11" key="1">
    <citation type="journal article" date="2016" name="Front. Microbiol.">
        <title>Genomic Resource of Rice Seed Associated Bacteria.</title>
        <authorList>
            <person name="Midha S."/>
            <person name="Bansal K."/>
            <person name="Sharma S."/>
            <person name="Kumar N."/>
            <person name="Patil P.P."/>
            <person name="Chaudhry V."/>
            <person name="Patil P.B."/>
        </authorList>
    </citation>
    <scope>NUCLEOTIDE SEQUENCE [LARGE SCALE GENOMIC DNA]</scope>
    <source>
        <strain evidence="10 11">NS226</strain>
    </source>
</reference>
<dbReference type="CDD" id="cd06225">
    <property type="entry name" value="HAMP"/>
    <property type="match status" value="1"/>
</dbReference>
<dbReference type="GO" id="GO:0006935">
    <property type="term" value="P:chemotaxis"/>
    <property type="evidence" value="ECO:0007669"/>
    <property type="project" value="UniProtKB-KW"/>
</dbReference>
<feature type="domain" description="Methyl-accepting transducer" evidence="8">
    <location>
        <begin position="273"/>
        <end position="488"/>
    </location>
</feature>
<feature type="compositionally biased region" description="Low complexity" evidence="6">
    <location>
        <begin position="534"/>
        <end position="569"/>
    </location>
</feature>
<dbReference type="OrthoDB" id="8003951at2"/>
<keyword evidence="7" id="KW-0472">Membrane</keyword>
<dbReference type="Gene3D" id="1.10.287.950">
    <property type="entry name" value="Methyl-accepting chemotaxis protein"/>
    <property type="match status" value="1"/>
</dbReference>
<evidence type="ECO:0000313" key="11">
    <source>
        <dbReference type="Proteomes" id="UP000078272"/>
    </source>
</evidence>
<dbReference type="RefSeq" id="WP_153005522.1">
    <property type="nucleotide sequence ID" value="NZ_LDPZ01000060.1"/>
</dbReference>
<dbReference type="PANTHER" id="PTHR43531">
    <property type="entry name" value="PROTEIN ICFG"/>
    <property type="match status" value="1"/>
</dbReference>
<dbReference type="Pfam" id="PF00015">
    <property type="entry name" value="MCPsignal"/>
    <property type="match status" value="1"/>
</dbReference>
<feature type="region of interest" description="Disordered" evidence="6">
    <location>
        <begin position="599"/>
        <end position="627"/>
    </location>
</feature>
<sequence length="627" mass="65458">MKLSIRTKLAGGFAVMVCLSLFLGGIGAYNLKASQDRMEALRTGPIAQNERLLSVRTSVSDIGRLVNTLPSVDGSTFGDTQKAIQDRADSAFATLAEYREQAPKTERASVDTLKGGIETYLRMTKQASDLLTTPASDPTRRAEALESARSILGGGMQPTMVAMISQVKTQLSREKKRMDALTAEINAADHQTFVQLSALVGGAVVIGLVLAAWLGLSISRGLSRAVELARRIGSGDLTQRIEVKGRDELADLQRAMSDMTVKLSEIVSGVRASSSLVAAGSARSASTAEKLSSGSTEQAAASEQASAAIEEMTANIRQNADNASTTEKIAAQAAEHAGTTGDAVAQSTQAMREIAEKIAVVQEIARQTDLLALNAAIEAARAGQHGKGFAVVASEVRKLAERSQAAATEIGDLSSRTLIVAEDAGSRLEKLVPDIKKTAELVSEISAACREQSIGIEQINQAIGQLDQVTQANAGAANEMTATAEQLASEAGRLEERAGYFRMTDAERDALIQAEALEIEATNRETEARKTARKPASPAKTVTKATASPAAKPAASASAAAPKSARPAKAPVKLASVEDDLFESGPAANPVHSLQAQAAGFAAAKPASSGGFSLDLDGGDGFERMSR</sequence>
<dbReference type="InterPro" id="IPR004090">
    <property type="entry name" value="Chemotax_Me-accpt_rcpt"/>
</dbReference>
<dbReference type="SMART" id="SM00283">
    <property type="entry name" value="MA"/>
    <property type="match status" value="1"/>
</dbReference>
<feature type="transmembrane region" description="Helical" evidence="7">
    <location>
        <begin position="193"/>
        <end position="216"/>
    </location>
</feature>
<evidence type="ECO:0000256" key="5">
    <source>
        <dbReference type="SAM" id="Coils"/>
    </source>
</evidence>
<keyword evidence="5" id="KW-0175">Coiled coil</keyword>
<dbReference type="Proteomes" id="UP000078272">
    <property type="component" value="Unassembled WGS sequence"/>
</dbReference>
<dbReference type="GO" id="GO:0004888">
    <property type="term" value="F:transmembrane signaling receptor activity"/>
    <property type="evidence" value="ECO:0007669"/>
    <property type="project" value="InterPro"/>
</dbReference>
<organism evidence="10 11">
    <name type="scientific">Aureimonas ureilytica</name>
    <dbReference type="NCBI Taxonomy" id="401562"/>
    <lineage>
        <taxon>Bacteria</taxon>
        <taxon>Pseudomonadati</taxon>
        <taxon>Pseudomonadota</taxon>
        <taxon>Alphaproteobacteria</taxon>
        <taxon>Hyphomicrobiales</taxon>
        <taxon>Aurantimonadaceae</taxon>
        <taxon>Aureimonas</taxon>
    </lineage>
</organism>
<evidence type="ECO:0000313" key="10">
    <source>
        <dbReference type="EMBL" id="KTQ85382.1"/>
    </source>
</evidence>
<feature type="region of interest" description="Disordered" evidence="6">
    <location>
        <begin position="522"/>
        <end position="569"/>
    </location>
</feature>
<dbReference type="InterPro" id="IPR003660">
    <property type="entry name" value="HAMP_dom"/>
</dbReference>
<dbReference type="InterPro" id="IPR004089">
    <property type="entry name" value="MCPsignal_dom"/>
</dbReference>
<dbReference type="PRINTS" id="PR00260">
    <property type="entry name" value="CHEMTRNSDUCR"/>
</dbReference>